<dbReference type="AlphaFoldDB" id="A0A1S8KPS5"/>
<dbReference type="Proteomes" id="UP000190409">
    <property type="component" value="Unassembled WGS sequence"/>
</dbReference>
<sequence>MIRFILRVVSRTDVKYELLSLVLMIFFGLTDTLLLEVSVIVTGILMLGRVYYASLNEMTVKYLFFYSVEDYKQVKYAMLNALLVVTICVVGVIYGIDYIFSLGAFSHQLIMSIAIFFAVSYLLPIHIERAVDKTEPFMTKTDLLLLLTLTYVLNFGLAFLMNK</sequence>
<reference evidence="1 2" key="1">
    <citation type="submission" date="2017-01" db="EMBL/GenBank/DDBJ databases">
        <title>Complete Genome Sequence of Dolosigranulum pigrum isolated from a Patient with interstitial lung disease.</title>
        <authorList>
            <person name="Mukhopadhyay R."/>
            <person name="Joaquin J."/>
            <person name="Hogue R."/>
            <person name="Fitzgerald S."/>
            <person name="Jospin G."/>
            <person name="Eisen J.A."/>
            <person name="Chaturvedi V."/>
        </authorList>
    </citation>
    <scope>NUCLEOTIDE SEQUENCE [LARGE SCALE GENOMIC DNA]</scope>
    <source>
        <strain evidence="1 2">15S00348</strain>
    </source>
</reference>
<organism evidence="1 2">
    <name type="scientific">Dolosigranulum pigrum</name>
    <dbReference type="NCBI Taxonomy" id="29394"/>
    <lineage>
        <taxon>Bacteria</taxon>
        <taxon>Bacillati</taxon>
        <taxon>Bacillota</taxon>
        <taxon>Bacilli</taxon>
        <taxon>Lactobacillales</taxon>
        <taxon>Carnobacteriaceae</taxon>
        <taxon>Dolosigranulum</taxon>
    </lineage>
</organism>
<protein>
    <submittedName>
        <fullName evidence="1">Uncharacterized protein</fullName>
    </submittedName>
</protein>
<dbReference type="EMBL" id="MUYF01000003">
    <property type="protein sequence ID" value="OOL81738.1"/>
    <property type="molecule type" value="Genomic_DNA"/>
</dbReference>
<name>A0A1S8KPS5_9LACT</name>
<dbReference type="RefSeq" id="WP_077863148.1">
    <property type="nucleotide sequence ID" value="NZ_CP040417.1"/>
</dbReference>
<accession>A0A1S8KPS5</accession>
<gene>
    <name evidence="1" type="ORF">BWX42_08555</name>
</gene>
<comment type="caution">
    <text evidence="1">The sequence shown here is derived from an EMBL/GenBank/DDBJ whole genome shotgun (WGS) entry which is preliminary data.</text>
</comment>
<evidence type="ECO:0000313" key="1">
    <source>
        <dbReference type="EMBL" id="OOL81738.1"/>
    </source>
</evidence>
<evidence type="ECO:0000313" key="2">
    <source>
        <dbReference type="Proteomes" id="UP000190409"/>
    </source>
</evidence>
<proteinExistence type="predicted"/>